<dbReference type="Proteomes" id="UP001187531">
    <property type="component" value="Unassembled WGS sequence"/>
</dbReference>
<comment type="function">
    <text evidence="7">Cell autonomous antagonist of the canonical Wnt signaling pathway.</text>
</comment>
<name>A0AA88LE65_ARTSF</name>
<keyword evidence="5" id="KW-0479">Metal-binding</keyword>
<dbReference type="GO" id="GO:0005886">
    <property type="term" value="C:plasma membrane"/>
    <property type="evidence" value="ECO:0007669"/>
    <property type="project" value="UniProtKB-SubCell"/>
</dbReference>
<reference evidence="8" key="1">
    <citation type="submission" date="2023-07" db="EMBL/GenBank/DDBJ databases">
        <title>Chromosome-level genome assembly of Artemia franciscana.</title>
        <authorList>
            <person name="Jo E."/>
        </authorList>
    </citation>
    <scope>NUCLEOTIDE SEQUENCE</scope>
    <source>
        <tissue evidence="8">Whole body</tissue>
    </source>
</reference>
<dbReference type="PANTHER" id="PTHR22611">
    <property type="entry name" value="PROTEIN NAKED CUTICLE"/>
    <property type="match status" value="1"/>
</dbReference>
<dbReference type="InterPro" id="IPR040140">
    <property type="entry name" value="Nkd-like"/>
</dbReference>
<proteinExistence type="inferred from homology"/>
<keyword evidence="4 7" id="KW-0879">Wnt signaling pathway</keyword>
<comment type="caution">
    <text evidence="8">The sequence shown here is derived from an EMBL/GenBank/DDBJ whole genome shotgun (WGS) entry which is preliminary data.</text>
</comment>
<dbReference type="GO" id="GO:0090090">
    <property type="term" value="P:negative regulation of canonical Wnt signaling pathway"/>
    <property type="evidence" value="ECO:0007669"/>
    <property type="project" value="UniProtKB-ARBA"/>
</dbReference>
<comment type="subcellular location">
    <subcellularLocation>
        <location evidence="7">Cell membrane</location>
    </subcellularLocation>
    <subcellularLocation>
        <location evidence="7">Cytoplasm</location>
    </subcellularLocation>
</comment>
<keyword evidence="3" id="KW-0963">Cytoplasm</keyword>
<dbReference type="GO" id="GO:0046872">
    <property type="term" value="F:metal ion binding"/>
    <property type="evidence" value="ECO:0007669"/>
    <property type="project" value="UniProtKB-KW"/>
</dbReference>
<dbReference type="AlphaFoldDB" id="A0AA88LE65"/>
<accession>A0AA88LE65</accession>
<dbReference type="GO" id="GO:0005737">
    <property type="term" value="C:cytoplasm"/>
    <property type="evidence" value="ECO:0007669"/>
    <property type="project" value="UniProtKB-SubCell"/>
</dbReference>
<keyword evidence="9" id="KW-1185">Reference proteome</keyword>
<sequence>MQLVRLRSCRGGANFHKSHTAAVNDVPLVTMWVDTSHRSACMDKTRIGGGGGGVFNQNLSNTIGFFNDTEELINRDDCASITDSVVNSQIPYSVSSVKLNRDDTNSSLNENKIDTVTAPIKKELKFEEFECDVSVGTQENGDRQEFSFTLYDLEGRGKVTKDDVAGLVKTIYDAVGSSVKLAPSGSKTIRVKLTVSPEKSSETEKPGNVEKELNVTGSFKTPSDMPTRKKDVNILSDLREKAETEKEMNVRSPVFPMKCKNTVNEPALKRCHGDCCEVDPLLPSHGCCKAQCRIRRRYPDCGHYNRRYDEERLLNNGEERRYYAHIVEADDLDDCHSRYEPLRRHTKHAYHRRSRSHDLNNICNQERECIKPMRPAYYSRLEKPVHHLRSRSCENSEVASPRPQRHHRQPECFSEMASPHHLLRHKHRERDQARAMQQVARWLARQKICDPEAGTEADIDDDDWETVDGTKYKYTKRDSDYKLCGSFKLYEENGVFNNFRGFEEKRTKKAKSRQRSTTVPASVLNGYRTRKHEHRHVHEHIHHHYHHYNGQQTIVL</sequence>
<evidence type="ECO:0000256" key="4">
    <source>
        <dbReference type="ARBA" id="ARBA00022687"/>
    </source>
</evidence>
<organism evidence="8 9">
    <name type="scientific">Artemia franciscana</name>
    <name type="common">Brine shrimp</name>
    <name type="synonym">Artemia sanfranciscana</name>
    <dbReference type="NCBI Taxonomy" id="6661"/>
    <lineage>
        <taxon>Eukaryota</taxon>
        <taxon>Metazoa</taxon>
        <taxon>Ecdysozoa</taxon>
        <taxon>Arthropoda</taxon>
        <taxon>Crustacea</taxon>
        <taxon>Branchiopoda</taxon>
        <taxon>Anostraca</taxon>
        <taxon>Artemiidae</taxon>
        <taxon>Artemia</taxon>
    </lineage>
</organism>
<evidence type="ECO:0000256" key="6">
    <source>
        <dbReference type="ARBA" id="ARBA00023136"/>
    </source>
</evidence>
<evidence type="ECO:0000256" key="5">
    <source>
        <dbReference type="ARBA" id="ARBA00022723"/>
    </source>
</evidence>
<dbReference type="EMBL" id="JAVRJZ010000004">
    <property type="protein sequence ID" value="KAK2723209.1"/>
    <property type="molecule type" value="Genomic_DNA"/>
</dbReference>
<protein>
    <recommendedName>
        <fullName evidence="7">Protein naked cuticle homolog</fullName>
    </recommendedName>
</protein>
<evidence type="ECO:0000256" key="1">
    <source>
        <dbReference type="ARBA" id="ARBA00007081"/>
    </source>
</evidence>
<evidence type="ECO:0000256" key="2">
    <source>
        <dbReference type="ARBA" id="ARBA00022475"/>
    </source>
</evidence>
<evidence type="ECO:0000256" key="7">
    <source>
        <dbReference type="RuleBase" id="RU367060"/>
    </source>
</evidence>
<evidence type="ECO:0000313" key="8">
    <source>
        <dbReference type="EMBL" id="KAK2723209.1"/>
    </source>
</evidence>
<evidence type="ECO:0000313" key="9">
    <source>
        <dbReference type="Proteomes" id="UP001187531"/>
    </source>
</evidence>
<dbReference type="PANTHER" id="PTHR22611:SF9">
    <property type="entry name" value="PROTEIN NAKED CUTICLE"/>
    <property type="match status" value="1"/>
</dbReference>
<dbReference type="GO" id="GO:0016055">
    <property type="term" value="P:Wnt signaling pathway"/>
    <property type="evidence" value="ECO:0007669"/>
    <property type="project" value="UniProtKB-UniRule"/>
</dbReference>
<evidence type="ECO:0000256" key="3">
    <source>
        <dbReference type="ARBA" id="ARBA00022490"/>
    </source>
</evidence>
<keyword evidence="6" id="KW-0472">Membrane</keyword>
<gene>
    <name evidence="8" type="ORF">QYM36_001773</name>
</gene>
<comment type="similarity">
    <text evidence="1 7">Belongs to the NKD family.</text>
</comment>
<keyword evidence="2 7" id="KW-1003">Cell membrane</keyword>